<dbReference type="RefSeq" id="WP_204203576.1">
    <property type="nucleotide sequence ID" value="NZ_JAFELM010000030.1"/>
</dbReference>
<sequence>MNVQWENEQEKDTIILPSTLNNNLVNNVINVQLGSCHKNMKVQFSNEESNESIQLPNHFTDQITLPINLPFDSKLENNILNIGPVIGFLLCNKKEDLEPLLADDFDDYVHNYEEVRGLIYAFSSEGIDLKTKTIEGYYLDPTDPMNCWKEGVFPYPSALYRRTLIPSKILSELETVIGMDRIFNTRYYHKWDLYKLLNKHSNILKYFPETKQFNNEQVLAYMLNKYSSVYFKPINGTYGHGICKIERVSKGYQLIKRSSEIEEIQTFKELFNYLESKVKKGSYIIQQDVAFQKQGKNIDFRMMVQKNQKRKWNCNAFIARFGEKKKIYTNDPSDVQDGYMALQSMFQLTDEELRWKEQEICSICKDIGKTFDQYGHYADLGIDLTVDKNMNVWILEINHLFQDHDMAAYLNDEYKTYEKVLSTLLDYLKTLAGF</sequence>
<dbReference type="Proteomes" id="UP001518925">
    <property type="component" value="Unassembled WGS sequence"/>
</dbReference>
<dbReference type="EMBL" id="JAFELM010000030">
    <property type="protein sequence ID" value="MBM6618221.1"/>
    <property type="molecule type" value="Genomic_DNA"/>
</dbReference>
<organism evidence="1 2">
    <name type="scientific">Bacillus suaedaesalsae</name>
    <dbReference type="NCBI Taxonomy" id="2810349"/>
    <lineage>
        <taxon>Bacteria</taxon>
        <taxon>Bacillati</taxon>
        <taxon>Bacillota</taxon>
        <taxon>Bacilli</taxon>
        <taxon>Bacillales</taxon>
        <taxon>Bacillaceae</taxon>
        <taxon>Bacillus</taxon>
    </lineage>
</organism>
<dbReference type="SUPFAM" id="SSF56059">
    <property type="entry name" value="Glutathione synthetase ATP-binding domain-like"/>
    <property type="match status" value="1"/>
</dbReference>
<comment type="caution">
    <text evidence="1">The sequence shown here is derived from an EMBL/GenBank/DDBJ whole genome shotgun (WGS) entry which is preliminary data.</text>
</comment>
<proteinExistence type="predicted"/>
<accession>A0ABS2DL13</accession>
<gene>
    <name evidence="1" type="ORF">JR050_11180</name>
</gene>
<dbReference type="InterPro" id="IPR026838">
    <property type="entry name" value="YheC/D"/>
</dbReference>
<evidence type="ECO:0000313" key="1">
    <source>
        <dbReference type="EMBL" id="MBM6618221.1"/>
    </source>
</evidence>
<dbReference type="Gene3D" id="3.30.470.20">
    <property type="entry name" value="ATP-grasp fold, B domain"/>
    <property type="match status" value="1"/>
</dbReference>
<evidence type="ECO:0000313" key="2">
    <source>
        <dbReference type="Proteomes" id="UP001518925"/>
    </source>
</evidence>
<name>A0ABS2DL13_9BACI</name>
<reference evidence="1 2" key="1">
    <citation type="submission" date="2021-02" db="EMBL/GenBank/DDBJ databases">
        <title>Bacillus sp. RD4P76, an endophyte from a halophyte.</title>
        <authorList>
            <person name="Sun J.-Q."/>
        </authorList>
    </citation>
    <scope>NUCLEOTIDE SEQUENCE [LARGE SCALE GENOMIC DNA]</scope>
    <source>
        <strain evidence="1 2">RD4P76</strain>
    </source>
</reference>
<dbReference type="Pfam" id="PF14398">
    <property type="entry name" value="ATPgrasp_YheCD"/>
    <property type="match status" value="1"/>
</dbReference>
<keyword evidence="2" id="KW-1185">Reference proteome</keyword>
<protein>
    <submittedName>
        <fullName evidence="1">YheC/YheD family protein</fullName>
    </submittedName>
</protein>